<evidence type="ECO:0000256" key="1">
    <source>
        <dbReference type="ARBA" id="ARBA00010634"/>
    </source>
</evidence>
<comment type="similarity">
    <text evidence="1">Belongs to the MlaA family.</text>
</comment>
<dbReference type="InterPro" id="IPR007428">
    <property type="entry name" value="MlaA"/>
</dbReference>
<evidence type="ECO:0000256" key="3">
    <source>
        <dbReference type="SAM" id="SignalP"/>
    </source>
</evidence>
<dbReference type="Proteomes" id="UP000199073">
    <property type="component" value="Unassembled WGS sequence"/>
</dbReference>
<evidence type="ECO:0000256" key="2">
    <source>
        <dbReference type="ARBA" id="ARBA00022729"/>
    </source>
</evidence>
<keyword evidence="2 3" id="KW-0732">Signal</keyword>
<dbReference type="EMBL" id="FNJI01000001">
    <property type="protein sequence ID" value="SDO38509.1"/>
    <property type="molecule type" value="Genomic_DNA"/>
</dbReference>
<accession>A0A1H0J4X5</accession>
<dbReference type="OrthoDB" id="9785326at2"/>
<evidence type="ECO:0000313" key="5">
    <source>
        <dbReference type="Proteomes" id="UP000199073"/>
    </source>
</evidence>
<reference evidence="4 5" key="1">
    <citation type="submission" date="2016-10" db="EMBL/GenBank/DDBJ databases">
        <authorList>
            <person name="de Groot N.N."/>
        </authorList>
    </citation>
    <scope>NUCLEOTIDE SEQUENCE [LARGE SCALE GENOMIC DNA]</scope>
    <source>
        <strain evidence="4 5">DSM 12130</strain>
    </source>
</reference>
<dbReference type="PRINTS" id="PR01805">
    <property type="entry name" value="VACJLIPOPROT"/>
</dbReference>
<protein>
    <submittedName>
        <fullName evidence="4">Phospholipid-binding lipoprotein MlaA</fullName>
    </submittedName>
</protein>
<dbReference type="RefSeq" id="WP_143005403.1">
    <property type="nucleotide sequence ID" value="NZ_FNJI01000001.1"/>
</dbReference>
<dbReference type="Pfam" id="PF04333">
    <property type="entry name" value="MlaA"/>
    <property type="match status" value="1"/>
</dbReference>
<dbReference type="PANTHER" id="PTHR30035:SF3">
    <property type="entry name" value="INTERMEMBRANE PHOSPHOLIPID TRANSPORT SYSTEM LIPOPROTEIN MLAA"/>
    <property type="match status" value="1"/>
</dbReference>
<evidence type="ECO:0000313" key="4">
    <source>
        <dbReference type="EMBL" id="SDO38509.1"/>
    </source>
</evidence>
<dbReference type="PANTHER" id="PTHR30035">
    <property type="entry name" value="LIPOPROTEIN VACJ-RELATED"/>
    <property type="match status" value="1"/>
</dbReference>
<feature type="chain" id="PRO_5011673165" evidence="3">
    <location>
        <begin position="22"/>
        <end position="255"/>
    </location>
</feature>
<keyword evidence="5" id="KW-1185">Reference proteome</keyword>
<keyword evidence="4" id="KW-0449">Lipoprotein</keyword>
<organism evidence="4 5">
    <name type="scientific">Desulforhopalus singaporensis</name>
    <dbReference type="NCBI Taxonomy" id="91360"/>
    <lineage>
        <taxon>Bacteria</taxon>
        <taxon>Pseudomonadati</taxon>
        <taxon>Thermodesulfobacteriota</taxon>
        <taxon>Desulfobulbia</taxon>
        <taxon>Desulfobulbales</taxon>
        <taxon>Desulfocapsaceae</taxon>
        <taxon>Desulforhopalus</taxon>
    </lineage>
</organism>
<gene>
    <name evidence="4" type="ORF">SAMN05660330_00141</name>
</gene>
<dbReference type="GO" id="GO:0016020">
    <property type="term" value="C:membrane"/>
    <property type="evidence" value="ECO:0007669"/>
    <property type="project" value="InterPro"/>
</dbReference>
<dbReference type="AlphaFoldDB" id="A0A1H0J4X5"/>
<name>A0A1H0J4X5_9BACT</name>
<sequence>MKTIPAILCSVLLCFSTSVYAIDKMTTEIDIPDLLDSEMQDGEEEYYDYSEEVTINDPLEPVNRMFFKFNDKLYDWVMKPVTDGYTWVVPEDLRESFGSAFQNLGAPVRLLNSLLQGELKQSGIVLERFLINSTIGVLGLVDIASKEFDLQPTKADFGQTLGKWGAGEGIYICWPFLGPSSVRDGIGLAVDAYTHPIPYLYNDLEVDLIYYSVYRINDLSLNPDIYEDLRKYSVDPYAASRQAYYEYRKAMIEKK</sequence>
<dbReference type="STRING" id="91360.SAMN05660330_00141"/>
<proteinExistence type="inferred from homology"/>
<feature type="signal peptide" evidence="3">
    <location>
        <begin position="1"/>
        <end position="21"/>
    </location>
</feature>
<dbReference type="GO" id="GO:0120010">
    <property type="term" value="P:intermembrane phospholipid transfer"/>
    <property type="evidence" value="ECO:0007669"/>
    <property type="project" value="TreeGrafter"/>
</dbReference>